<proteinExistence type="predicted"/>
<reference evidence="3" key="1">
    <citation type="submission" date="2020-10" db="EMBL/GenBank/DDBJ databases">
        <authorList>
            <person name="Kikuchi T."/>
        </authorList>
    </citation>
    <scope>NUCLEOTIDE SEQUENCE</scope>
    <source>
        <strain evidence="3">NKZ352</strain>
    </source>
</reference>
<dbReference type="PANTHER" id="PTHR46163">
    <property type="entry name" value="TYROSINE-PROTEIN PHOSPHATASE-RELATED"/>
    <property type="match status" value="1"/>
</dbReference>
<dbReference type="InterPro" id="IPR000242">
    <property type="entry name" value="PTP_cat"/>
</dbReference>
<protein>
    <recommendedName>
        <fullName evidence="2">Tyrosine-protein phosphatase domain-containing protein</fullName>
    </recommendedName>
</protein>
<evidence type="ECO:0000313" key="3">
    <source>
        <dbReference type="EMBL" id="CAD6189516.1"/>
    </source>
</evidence>
<dbReference type="InterPro" id="IPR003595">
    <property type="entry name" value="Tyr_Pase_cat"/>
</dbReference>
<dbReference type="SMART" id="SM00194">
    <property type="entry name" value="PTPc"/>
    <property type="match status" value="1"/>
</dbReference>
<dbReference type="Gene3D" id="3.90.190.10">
    <property type="entry name" value="Protein tyrosine phosphatase superfamily"/>
    <property type="match status" value="1"/>
</dbReference>
<organism evidence="3 4">
    <name type="scientific">Caenorhabditis auriculariae</name>
    <dbReference type="NCBI Taxonomy" id="2777116"/>
    <lineage>
        <taxon>Eukaryota</taxon>
        <taxon>Metazoa</taxon>
        <taxon>Ecdysozoa</taxon>
        <taxon>Nematoda</taxon>
        <taxon>Chromadorea</taxon>
        <taxon>Rhabditida</taxon>
        <taxon>Rhabditina</taxon>
        <taxon>Rhabditomorpha</taxon>
        <taxon>Rhabditoidea</taxon>
        <taxon>Rhabditidae</taxon>
        <taxon>Peloderinae</taxon>
        <taxon>Caenorhabditis</taxon>
    </lineage>
</organism>
<dbReference type="AlphaFoldDB" id="A0A8S1GZT7"/>
<evidence type="ECO:0000256" key="1">
    <source>
        <dbReference type="SAM" id="MobiDB-lite"/>
    </source>
</evidence>
<dbReference type="SMART" id="SM00404">
    <property type="entry name" value="PTPc_motif"/>
    <property type="match status" value="1"/>
</dbReference>
<comment type="caution">
    <text evidence="3">The sequence shown here is derived from an EMBL/GenBank/DDBJ whole genome shotgun (WGS) entry which is preliminary data.</text>
</comment>
<accession>A0A8S1GZT7</accession>
<dbReference type="PRINTS" id="PR00700">
    <property type="entry name" value="PRTYPHPHTASE"/>
</dbReference>
<dbReference type="OrthoDB" id="5849916at2759"/>
<feature type="region of interest" description="Disordered" evidence="1">
    <location>
        <begin position="1"/>
        <end position="33"/>
    </location>
</feature>
<sequence length="374" mass="42788">MTSLRSKGAKGNASKMVPAKLPNSKTLSMREKKKDLTSAMAEGEKLEDFIQRNLTLQPNTKKSIFEHLVSSRIVADGFLQYRDRNTRLPVPIPEKRRVKLAKDDKETKEDYVPGQYLKLDNSEYVFLQAPTKDDYQNLWRLAWILQLRVIICLSDKLSATDATLCYPYFPIDSKSPVQVESGKMTVVYQSKTVNKGYTVYKVQLRNNELKPEETVKEGEKEEETTLPKNSNCENNITLFHLESWPQNTWPDLDCLTNLLNDVFKLEMGLLRESLDNYTAPVLIQSHDAVGRAAVAWVGCMIYKDTEKRDCFDVEEYVRKIAKMRPGAFTSYQMVCSAFCLALKIAEKSGWTNTPADTKQRIAEIEKGCKDRKLP</sequence>
<dbReference type="InterPro" id="IPR029021">
    <property type="entry name" value="Prot-tyrosine_phosphatase-like"/>
</dbReference>
<dbReference type="Proteomes" id="UP000835052">
    <property type="component" value="Unassembled WGS sequence"/>
</dbReference>
<keyword evidence="4" id="KW-1185">Reference proteome</keyword>
<dbReference type="PANTHER" id="PTHR46163:SF17">
    <property type="entry name" value="DNA-DIRECTED DNA POLYMERASE-RELATED"/>
    <property type="match status" value="1"/>
</dbReference>
<dbReference type="SUPFAM" id="SSF52799">
    <property type="entry name" value="(Phosphotyrosine protein) phosphatases II"/>
    <property type="match status" value="1"/>
</dbReference>
<feature type="domain" description="Tyrosine-protein phosphatase" evidence="2">
    <location>
        <begin position="82"/>
        <end position="332"/>
    </location>
</feature>
<dbReference type="InterPro" id="IPR052782">
    <property type="entry name" value="Oocyte-zygote_transition_reg"/>
</dbReference>
<evidence type="ECO:0000313" key="4">
    <source>
        <dbReference type="Proteomes" id="UP000835052"/>
    </source>
</evidence>
<dbReference type="PROSITE" id="PS50055">
    <property type="entry name" value="TYR_PHOSPHATASE_PTP"/>
    <property type="match status" value="1"/>
</dbReference>
<evidence type="ECO:0000259" key="2">
    <source>
        <dbReference type="PROSITE" id="PS50055"/>
    </source>
</evidence>
<dbReference type="EMBL" id="CAJGYM010000011">
    <property type="protein sequence ID" value="CAD6189516.1"/>
    <property type="molecule type" value="Genomic_DNA"/>
</dbReference>
<dbReference type="Pfam" id="PF00102">
    <property type="entry name" value="Y_phosphatase"/>
    <property type="match status" value="1"/>
</dbReference>
<dbReference type="GO" id="GO:0004725">
    <property type="term" value="F:protein tyrosine phosphatase activity"/>
    <property type="evidence" value="ECO:0007669"/>
    <property type="project" value="InterPro"/>
</dbReference>
<name>A0A8S1GZT7_9PELO</name>
<gene>
    <name evidence="3" type="ORF">CAUJ_LOCUS5435</name>
</gene>